<comment type="caution">
    <text evidence="2">The sequence shown here is derived from an EMBL/GenBank/DDBJ whole genome shotgun (WGS) entry which is preliminary data.</text>
</comment>
<keyword evidence="1" id="KW-0732">Signal</keyword>
<evidence type="ECO:0008006" key="4">
    <source>
        <dbReference type="Google" id="ProtNLM"/>
    </source>
</evidence>
<sequence length="140" mass="15498">MEGIIKKVAVCMCVMALSFGFAGVNCSFGTLSIAEAGQSYFPETEMYQKTIQKLQGHWVDKNGNVLDFNGNYLNGCYIIKIGEMAGGGSNFGGPFYIQEKEGVRRLIIGANLHFEAGKSTFDDGGNEPLLRYNNSYYHRR</sequence>
<feature type="chain" id="PRO_5039562451" description="DUF4822 domain-containing protein" evidence="1">
    <location>
        <begin position="23"/>
        <end position="140"/>
    </location>
</feature>
<dbReference type="GeneID" id="96779490"/>
<accession>A0A6I2UDD1</accession>
<feature type="signal peptide" evidence="1">
    <location>
        <begin position="1"/>
        <end position="22"/>
    </location>
</feature>
<keyword evidence="3" id="KW-1185">Reference proteome</keyword>
<protein>
    <recommendedName>
        <fullName evidence="4">DUF4822 domain-containing protein</fullName>
    </recommendedName>
</protein>
<organism evidence="2 3">
    <name type="scientific">Anaerovibrio slackiae</name>
    <dbReference type="NCBI Taxonomy" id="2652309"/>
    <lineage>
        <taxon>Bacteria</taxon>
        <taxon>Bacillati</taxon>
        <taxon>Bacillota</taxon>
        <taxon>Negativicutes</taxon>
        <taxon>Selenomonadales</taxon>
        <taxon>Selenomonadaceae</taxon>
        <taxon>Anaerovibrio</taxon>
    </lineage>
</organism>
<evidence type="ECO:0000313" key="3">
    <source>
        <dbReference type="Proteomes" id="UP000433181"/>
    </source>
</evidence>
<dbReference type="Proteomes" id="UP000433181">
    <property type="component" value="Unassembled WGS sequence"/>
</dbReference>
<dbReference type="AlphaFoldDB" id="A0A6I2UDD1"/>
<reference evidence="2 3" key="1">
    <citation type="submission" date="2019-08" db="EMBL/GenBank/DDBJ databases">
        <title>In-depth cultivation of the pig gut microbiome towards novel bacterial diversity and tailored functional studies.</title>
        <authorList>
            <person name="Wylensek D."/>
            <person name="Hitch T.C.A."/>
            <person name="Clavel T."/>
        </authorList>
    </citation>
    <scope>NUCLEOTIDE SEQUENCE [LARGE SCALE GENOMIC DNA]</scope>
    <source>
        <strain evidence="2 3">WCA-693-APC-5D-A</strain>
    </source>
</reference>
<evidence type="ECO:0000256" key="1">
    <source>
        <dbReference type="SAM" id="SignalP"/>
    </source>
</evidence>
<proteinExistence type="predicted"/>
<name>A0A6I2UDD1_9FIRM</name>
<gene>
    <name evidence="2" type="ORF">FYJ84_11175</name>
</gene>
<evidence type="ECO:0000313" key="2">
    <source>
        <dbReference type="EMBL" id="MSU09543.1"/>
    </source>
</evidence>
<dbReference type="EMBL" id="VUNR01000026">
    <property type="protein sequence ID" value="MSU09543.1"/>
    <property type="molecule type" value="Genomic_DNA"/>
</dbReference>
<dbReference type="RefSeq" id="WP_154407713.1">
    <property type="nucleotide sequence ID" value="NZ_VUNR01000026.1"/>
</dbReference>